<comment type="caution">
    <text evidence="1">The sequence shown here is derived from an EMBL/GenBank/DDBJ whole genome shotgun (WGS) entry which is preliminary data.</text>
</comment>
<proteinExistence type="predicted"/>
<gene>
    <name evidence="1" type="ORF">C8N24_3840</name>
</gene>
<organism evidence="1 2">
    <name type="scientific">Solirubrobacter pauli</name>
    <dbReference type="NCBI Taxonomy" id="166793"/>
    <lineage>
        <taxon>Bacteria</taxon>
        <taxon>Bacillati</taxon>
        <taxon>Actinomycetota</taxon>
        <taxon>Thermoleophilia</taxon>
        <taxon>Solirubrobacterales</taxon>
        <taxon>Solirubrobacteraceae</taxon>
        <taxon>Solirubrobacter</taxon>
    </lineage>
</organism>
<dbReference type="EMBL" id="RBIL01000001">
    <property type="protein sequence ID" value="RKQ93964.1"/>
    <property type="molecule type" value="Genomic_DNA"/>
</dbReference>
<keyword evidence="2" id="KW-1185">Reference proteome</keyword>
<protein>
    <submittedName>
        <fullName evidence="1">Uncharacterized protein</fullName>
    </submittedName>
</protein>
<name>A0A660LKC1_9ACTN</name>
<dbReference type="Proteomes" id="UP000278962">
    <property type="component" value="Unassembled WGS sequence"/>
</dbReference>
<dbReference type="OrthoDB" id="115252at2"/>
<dbReference type="RefSeq" id="WP_121252555.1">
    <property type="nucleotide sequence ID" value="NZ_RBIL01000001.1"/>
</dbReference>
<evidence type="ECO:0000313" key="2">
    <source>
        <dbReference type="Proteomes" id="UP000278962"/>
    </source>
</evidence>
<sequence>MSKVDLEAPRELRKPGDTDAVTFSWADVDAGLYGLARVATGMGGDGEVSSSALAIGFLGRETLGATVTSPAEGVQAVTDEPLTRWTVRGAGELDFELTFSALTDPVTYSGRQALVKAGGMEGYEQLCRVTGTMEGRTVDGLGQRGRAWGNPDWDKITLTRSVGAWFEDGTGVALGLVRSTKASHHADEAAWGAHFTPDESFPVDEVRLSTTTDEEARQIRAGLELYLDKDSEYPYRGVGEVLTGSTLELGALRMDVAFFRWHVEGRTGVGRYDLIRRIA</sequence>
<reference evidence="1 2" key="1">
    <citation type="submission" date="2018-10" db="EMBL/GenBank/DDBJ databases">
        <title>Genomic Encyclopedia of Archaeal and Bacterial Type Strains, Phase II (KMG-II): from individual species to whole genera.</title>
        <authorList>
            <person name="Goeker M."/>
        </authorList>
    </citation>
    <scope>NUCLEOTIDE SEQUENCE [LARGE SCALE GENOMIC DNA]</scope>
    <source>
        <strain evidence="1 2">DSM 14954</strain>
    </source>
</reference>
<evidence type="ECO:0000313" key="1">
    <source>
        <dbReference type="EMBL" id="RKQ93964.1"/>
    </source>
</evidence>
<dbReference type="AlphaFoldDB" id="A0A660LKC1"/>
<accession>A0A660LKC1</accession>